<reference evidence="2" key="2">
    <citation type="submission" date="2016-06" db="EMBL/GenBank/DDBJ databases">
        <title>The genome of a short-lived fish provides insights into sex chromosome evolution and the genetic control of aging.</title>
        <authorList>
            <person name="Reichwald K."/>
            <person name="Felder M."/>
            <person name="Petzold A."/>
            <person name="Koch P."/>
            <person name="Groth M."/>
            <person name="Platzer M."/>
        </authorList>
    </citation>
    <scope>NUCLEOTIDE SEQUENCE</scope>
    <source>
        <tissue evidence="2">Brain</tissue>
    </source>
</reference>
<dbReference type="EMBL" id="HAED01004633">
    <property type="protein sequence ID" value="SBQ90663.1"/>
    <property type="molecule type" value="Transcribed_RNA"/>
</dbReference>
<accession>A0A1A8I3Y8</accession>
<proteinExistence type="predicted"/>
<name>A0A1A8I3Y8_NOTKU</name>
<protein>
    <submittedName>
        <fullName evidence="2">Uncharacterized protein</fullName>
    </submittedName>
</protein>
<dbReference type="AlphaFoldDB" id="A0A1A8I3Y8"/>
<feature type="non-terminal residue" evidence="2">
    <location>
        <position position="43"/>
    </location>
</feature>
<sequence>RSSLDLSGAEACRNSRGHRPVQSLRYSRVTTVYRHLTRPKAGL</sequence>
<feature type="non-terminal residue" evidence="2">
    <location>
        <position position="1"/>
    </location>
</feature>
<evidence type="ECO:0000313" key="2">
    <source>
        <dbReference type="EMBL" id="SBQ90663.1"/>
    </source>
</evidence>
<gene>
    <name evidence="2" type="primary">Nfu_g_1_015970</name>
</gene>
<organism evidence="2">
    <name type="scientific">Nothobranchius kuhntae</name>
    <name type="common">Beira killifish</name>
    <dbReference type="NCBI Taxonomy" id="321403"/>
    <lineage>
        <taxon>Eukaryota</taxon>
        <taxon>Metazoa</taxon>
        <taxon>Chordata</taxon>
        <taxon>Craniata</taxon>
        <taxon>Vertebrata</taxon>
        <taxon>Euteleostomi</taxon>
        <taxon>Actinopterygii</taxon>
        <taxon>Neopterygii</taxon>
        <taxon>Teleostei</taxon>
        <taxon>Neoteleostei</taxon>
        <taxon>Acanthomorphata</taxon>
        <taxon>Ovalentaria</taxon>
        <taxon>Atherinomorphae</taxon>
        <taxon>Cyprinodontiformes</taxon>
        <taxon>Nothobranchiidae</taxon>
        <taxon>Nothobranchius</taxon>
    </lineage>
</organism>
<feature type="region of interest" description="Disordered" evidence="1">
    <location>
        <begin position="1"/>
        <end position="23"/>
    </location>
</feature>
<reference evidence="2" key="1">
    <citation type="submission" date="2016-05" db="EMBL/GenBank/DDBJ databases">
        <authorList>
            <person name="Lavstsen T."/>
            <person name="Jespersen J.S."/>
        </authorList>
    </citation>
    <scope>NUCLEOTIDE SEQUENCE</scope>
    <source>
        <tissue evidence="2">Brain</tissue>
    </source>
</reference>
<evidence type="ECO:0000256" key="1">
    <source>
        <dbReference type="SAM" id="MobiDB-lite"/>
    </source>
</evidence>